<evidence type="ECO:0000313" key="2">
    <source>
        <dbReference type="Proteomes" id="UP000184108"/>
    </source>
</evidence>
<dbReference type="EMBL" id="FQVE01000005">
    <property type="protein sequence ID" value="SHG37616.1"/>
    <property type="molecule type" value="Genomic_DNA"/>
</dbReference>
<reference evidence="2" key="1">
    <citation type="submission" date="2016-11" db="EMBL/GenBank/DDBJ databases">
        <authorList>
            <person name="Varghese N."/>
            <person name="Submissions S."/>
        </authorList>
    </citation>
    <scope>NUCLEOTIDE SEQUENCE [LARGE SCALE GENOMIC DNA]</scope>
    <source>
        <strain evidence="2">YR203</strain>
    </source>
</reference>
<dbReference type="Proteomes" id="UP000184108">
    <property type="component" value="Unassembled WGS sequence"/>
</dbReference>
<sequence length="305" mass="35404">MKLSEIFCTVFIVFLISCHRKEEKQPVISDLLIEDFDFAKDAVFDTLNVPCHLKEIIKDISSLNVYETEQGEKGETGTPANFKNFQKLYNKASEQELLSLTNNKNSVVAVYAAIGLLEKNNKYTVPVFQKIFNRKGTMHIKNGCLQSDDGPAEPLYWKYYNHLKPEQLTSDQDLKQLDSMIVFLPGASELIFTTALRNRTYSAGLKKQIAKQAFENHRTPALLYLNSWHKKEYSDQVQQELIRLIENDSVYADHKREYLLILLSFNNKENKKTLLNYIKKNSLLKEDRQIRMQLENNGIFSEDFN</sequence>
<proteinExistence type="predicted"/>
<dbReference type="PROSITE" id="PS51257">
    <property type="entry name" value="PROKAR_LIPOPROTEIN"/>
    <property type="match status" value="1"/>
</dbReference>
<name>A0A1M5JAK0_9FLAO</name>
<protein>
    <submittedName>
        <fullName evidence="1">Uncharacterized protein</fullName>
    </submittedName>
</protein>
<organism evidence="1 2">
    <name type="scientific">Chryseobacterium vrystaatense</name>
    <dbReference type="NCBI Taxonomy" id="307480"/>
    <lineage>
        <taxon>Bacteria</taxon>
        <taxon>Pseudomonadati</taxon>
        <taxon>Bacteroidota</taxon>
        <taxon>Flavobacteriia</taxon>
        <taxon>Flavobacteriales</taxon>
        <taxon>Weeksellaceae</taxon>
        <taxon>Chryseobacterium group</taxon>
        <taxon>Chryseobacterium</taxon>
    </lineage>
</organism>
<accession>A0A1M5JAK0</accession>
<gene>
    <name evidence="1" type="ORF">SAMN02787073_4134</name>
</gene>
<evidence type="ECO:0000313" key="1">
    <source>
        <dbReference type="EMBL" id="SHG37616.1"/>
    </source>
</evidence>
<dbReference type="AlphaFoldDB" id="A0A1M5JAK0"/>